<organism evidence="3">
    <name type="scientific">marine sediment metagenome</name>
    <dbReference type="NCBI Taxonomy" id="412755"/>
    <lineage>
        <taxon>unclassified sequences</taxon>
        <taxon>metagenomes</taxon>
        <taxon>ecological metagenomes</taxon>
    </lineage>
</organism>
<dbReference type="AlphaFoldDB" id="A0A0F9M019"/>
<evidence type="ECO:0000313" key="3">
    <source>
        <dbReference type="EMBL" id="KKM99013.1"/>
    </source>
</evidence>
<dbReference type="InterPro" id="IPR009057">
    <property type="entry name" value="Homeodomain-like_sf"/>
</dbReference>
<dbReference type="EMBL" id="LAZR01005549">
    <property type="protein sequence ID" value="KKM99013.1"/>
    <property type="molecule type" value="Genomic_DNA"/>
</dbReference>
<dbReference type="GO" id="GO:0003677">
    <property type="term" value="F:DNA binding"/>
    <property type="evidence" value="ECO:0007669"/>
    <property type="project" value="UniProtKB-KW"/>
</dbReference>
<dbReference type="PROSITE" id="PS50977">
    <property type="entry name" value="HTH_TETR_2"/>
    <property type="match status" value="1"/>
</dbReference>
<dbReference type="InterPro" id="IPR050624">
    <property type="entry name" value="HTH-type_Tx_Regulator"/>
</dbReference>
<feature type="domain" description="HTH tetR-type" evidence="2">
    <location>
        <begin position="4"/>
        <end position="64"/>
    </location>
</feature>
<dbReference type="PANTHER" id="PTHR43479">
    <property type="entry name" value="ACREF/ENVCD OPERON REPRESSOR-RELATED"/>
    <property type="match status" value="1"/>
</dbReference>
<dbReference type="PANTHER" id="PTHR43479:SF11">
    <property type="entry name" value="ACREF_ENVCD OPERON REPRESSOR-RELATED"/>
    <property type="match status" value="1"/>
</dbReference>
<gene>
    <name evidence="3" type="ORF">LCGC14_1152130</name>
</gene>
<dbReference type="InterPro" id="IPR001647">
    <property type="entry name" value="HTH_TetR"/>
</dbReference>
<evidence type="ECO:0000259" key="2">
    <source>
        <dbReference type="PROSITE" id="PS50977"/>
    </source>
</evidence>
<dbReference type="Pfam" id="PF00440">
    <property type="entry name" value="TetR_N"/>
    <property type="match status" value="1"/>
</dbReference>
<dbReference type="Gene3D" id="1.10.357.10">
    <property type="entry name" value="Tetracycline Repressor, domain 2"/>
    <property type="match status" value="1"/>
</dbReference>
<keyword evidence="1" id="KW-0238">DNA-binding</keyword>
<comment type="caution">
    <text evidence="3">The sequence shown here is derived from an EMBL/GenBank/DDBJ whole genome shotgun (WGS) entry which is preliminary data.</text>
</comment>
<protein>
    <recommendedName>
        <fullName evidence="2">HTH tetR-type domain-containing protein</fullName>
    </recommendedName>
</protein>
<reference evidence="3" key="1">
    <citation type="journal article" date="2015" name="Nature">
        <title>Complex archaea that bridge the gap between prokaryotes and eukaryotes.</title>
        <authorList>
            <person name="Spang A."/>
            <person name="Saw J.H."/>
            <person name="Jorgensen S.L."/>
            <person name="Zaremba-Niedzwiedzka K."/>
            <person name="Martijn J."/>
            <person name="Lind A.E."/>
            <person name="van Eijk R."/>
            <person name="Schleper C."/>
            <person name="Guy L."/>
            <person name="Ettema T.J."/>
        </authorList>
    </citation>
    <scope>NUCLEOTIDE SEQUENCE</scope>
</reference>
<dbReference type="SUPFAM" id="SSF46689">
    <property type="entry name" value="Homeodomain-like"/>
    <property type="match status" value="1"/>
</dbReference>
<evidence type="ECO:0000256" key="1">
    <source>
        <dbReference type="ARBA" id="ARBA00023125"/>
    </source>
</evidence>
<accession>A0A0F9M019</accession>
<name>A0A0F9M019_9ZZZZ</name>
<sequence length="195" mass="22550">MPNIETKDKILRVAKKLIVKNGYSAISSRRIAKESKISVSTLFYHFPNGKLSILYEIILSYGNEFIENFDISQVGELNNPEVGKAYLFKYLESHRQFAPLINGFEIELLTNKDALKDLEKLMHSEKNRLDTFLKNIFLKFYPNFKEPEKTFGIVGRICTSLIHTHVILDNFYGTDKEFVDILYRMLSGLLTNNSV</sequence>
<proteinExistence type="predicted"/>